<feature type="domain" description="THIF-type NAD/FAD binding fold" evidence="3">
    <location>
        <begin position="19"/>
        <end position="107"/>
    </location>
</feature>
<dbReference type="WBParaSite" id="PDA_v2.g7878.t1">
    <property type="protein sequence ID" value="PDA_v2.g7878.t1"/>
    <property type="gene ID" value="PDA_v2.g7878"/>
</dbReference>
<keyword evidence="1" id="KW-0067">ATP-binding</keyword>
<dbReference type="InterPro" id="IPR000594">
    <property type="entry name" value="ThiF_NAD_FAD-bd"/>
</dbReference>
<dbReference type="Pfam" id="PF00899">
    <property type="entry name" value="ThiF"/>
    <property type="match status" value="1"/>
</dbReference>
<organism evidence="4 5">
    <name type="scientific">Panagrolaimus davidi</name>
    <dbReference type="NCBI Taxonomy" id="227884"/>
    <lineage>
        <taxon>Eukaryota</taxon>
        <taxon>Metazoa</taxon>
        <taxon>Ecdysozoa</taxon>
        <taxon>Nematoda</taxon>
        <taxon>Chromadorea</taxon>
        <taxon>Rhabditida</taxon>
        <taxon>Tylenchina</taxon>
        <taxon>Panagrolaimomorpha</taxon>
        <taxon>Panagrolaimoidea</taxon>
        <taxon>Panagrolaimidae</taxon>
        <taxon>Panagrolaimus</taxon>
    </lineage>
</organism>
<keyword evidence="2" id="KW-0732">Signal</keyword>
<dbReference type="GO" id="GO:0005737">
    <property type="term" value="C:cytoplasm"/>
    <property type="evidence" value="ECO:0007669"/>
    <property type="project" value="TreeGrafter"/>
</dbReference>
<keyword evidence="1" id="KW-0833">Ubl conjugation pathway</keyword>
<dbReference type="AlphaFoldDB" id="A0A914R0E9"/>
<proteinExistence type="inferred from homology"/>
<evidence type="ECO:0000259" key="3">
    <source>
        <dbReference type="Pfam" id="PF00899"/>
    </source>
</evidence>
<dbReference type="InterPro" id="IPR045886">
    <property type="entry name" value="ThiF/MoeB/HesA"/>
</dbReference>
<dbReference type="GO" id="GO:0045116">
    <property type="term" value="P:protein neddylation"/>
    <property type="evidence" value="ECO:0007669"/>
    <property type="project" value="UniProtKB-UniRule"/>
</dbReference>
<comment type="function">
    <text evidence="1">Catalytic subunit of the dimeric E1 enzyme, which activates NEDD8.</text>
</comment>
<dbReference type="EC" id="6.2.1.64" evidence="1"/>
<keyword evidence="1" id="KW-0436">Ligase</keyword>
<feature type="signal peptide" evidence="2">
    <location>
        <begin position="1"/>
        <end position="17"/>
    </location>
</feature>
<comment type="pathway">
    <text evidence="1">Protein modification; protein neddylation.</text>
</comment>
<dbReference type="Gene3D" id="3.40.50.720">
    <property type="entry name" value="NAD(P)-binding Rossmann-like Domain"/>
    <property type="match status" value="1"/>
</dbReference>
<dbReference type="GO" id="GO:0005524">
    <property type="term" value="F:ATP binding"/>
    <property type="evidence" value="ECO:0007669"/>
    <property type="project" value="UniProtKB-UniRule"/>
</dbReference>
<reference evidence="5" key="1">
    <citation type="submission" date="2022-11" db="UniProtKB">
        <authorList>
            <consortium name="WormBaseParasite"/>
        </authorList>
    </citation>
    <scope>IDENTIFICATION</scope>
</reference>
<protein>
    <recommendedName>
        <fullName evidence="1">NEDD8-activating enzyme E1 catalytic subunit</fullName>
        <ecNumber evidence="1">6.2.1.64</ecNumber>
    </recommendedName>
</protein>
<evidence type="ECO:0000256" key="2">
    <source>
        <dbReference type="SAM" id="SignalP"/>
    </source>
</evidence>
<dbReference type="GO" id="GO:0019781">
    <property type="term" value="F:NEDD8 activating enzyme activity"/>
    <property type="evidence" value="ECO:0007669"/>
    <property type="project" value="UniProtKB-UniRule"/>
</dbReference>
<sequence>MHKLSLLFSAFAHPAFESGVENSDAIQQCRVFVAGSGGLGCEIFKGLNIETMDMDTVDFSNLYRQFLFREADIEKSEAEVAANFVIYRVNDVQVAAHNCKIQDKDLNFYRQFLFTQLFSFDSESNPDPSTIIPFFDGGIEGGNPLVKPFGDESIDGNSPEHLTWIMNRAQERAK</sequence>
<evidence type="ECO:0000313" key="5">
    <source>
        <dbReference type="WBParaSite" id="PDA_v2.g7878.t1"/>
    </source>
</evidence>
<dbReference type="PANTHER" id="PTHR10953:SF6">
    <property type="entry name" value="NEDD8-ACTIVATING ENZYME E1 CATALYTIC SUBUNIT"/>
    <property type="match status" value="1"/>
</dbReference>
<name>A0A914R0E9_9BILA</name>
<evidence type="ECO:0000313" key="4">
    <source>
        <dbReference type="Proteomes" id="UP000887578"/>
    </source>
</evidence>
<feature type="chain" id="PRO_5037598106" description="NEDD8-activating enzyme E1 catalytic subunit" evidence="2">
    <location>
        <begin position="18"/>
        <end position="174"/>
    </location>
</feature>
<evidence type="ECO:0000256" key="1">
    <source>
        <dbReference type="RuleBase" id="RU368009"/>
    </source>
</evidence>
<dbReference type="SUPFAM" id="SSF69572">
    <property type="entry name" value="Activating enzymes of the ubiquitin-like proteins"/>
    <property type="match status" value="1"/>
</dbReference>
<keyword evidence="1" id="KW-0547">Nucleotide-binding</keyword>
<comment type="catalytic activity">
    <reaction evidence="1">
        <text>ATP + [NEDD8 protein] + [E1 NEDD8-activating enzyme]-L-cysteine = AMP + diphosphate + [E1 NEDD8-activating enzyme]-S-[NEDD8 protein]-yl-L-cysteine.</text>
        <dbReference type="EC" id="6.2.1.64"/>
    </reaction>
</comment>
<comment type="similarity">
    <text evidence="1">Belongs to the ubiquitin-activating E1 family. UBA3 subfamily.</text>
</comment>
<dbReference type="PANTHER" id="PTHR10953">
    <property type="entry name" value="UBIQUITIN-ACTIVATING ENZYME E1"/>
    <property type="match status" value="1"/>
</dbReference>
<dbReference type="Proteomes" id="UP000887578">
    <property type="component" value="Unplaced"/>
</dbReference>
<dbReference type="InterPro" id="IPR035985">
    <property type="entry name" value="Ubiquitin-activating_enz"/>
</dbReference>
<accession>A0A914R0E9</accession>
<dbReference type="GO" id="GO:0005634">
    <property type="term" value="C:nucleus"/>
    <property type="evidence" value="ECO:0007669"/>
    <property type="project" value="TreeGrafter"/>
</dbReference>
<keyword evidence="4" id="KW-1185">Reference proteome</keyword>